<feature type="region of interest" description="Disordered" evidence="1">
    <location>
        <begin position="1"/>
        <end position="20"/>
    </location>
</feature>
<reference evidence="3 4" key="1">
    <citation type="journal article" date="2018" name="PLoS Genet.">
        <title>Population sequencing reveals clonal diversity and ancestral inbreeding in the grapevine cultivar Chardonnay.</title>
        <authorList>
            <person name="Roach M.J."/>
            <person name="Johnson D.L."/>
            <person name="Bohlmann J."/>
            <person name="van Vuuren H.J."/>
            <person name="Jones S.J."/>
            <person name="Pretorius I.S."/>
            <person name="Schmidt S.A."/>
            <person name="Borneman A.R."/>
        </authorList>
    </citation>
    <scope>NUCLEOTIDE SEQUENCE [LARGE SCALE GENOMIC DNA]</scope>
    <source>
        <strain evidence="4">cv. Chardonnay</strain>
        <tissue evidence="3">Leaf</tissue>
    </source>
</reference>
<sequence length="115" mass="13525">MVQDDLSNEVHHNDDDPKNYEEAMQSLDRNKWQEAMESEIESMKINKVWTLVEASKDIKPIGCKWVYKKKIGANGKVETYKARLVAKGYRQKEGIDYDETFPQWQCSNQFGFYLP</sequence>
<evidence type="ECO:0000256" key="1">
    <source>
        <dbReference type="SAM" id="MobiDB-lite"/>
    </source>
</evidence>
<organism evidence="3 4">
    <name type="scientific">Vitis vinifera</name>
    <name type="common">Grape</name>
    <dbReference type="NCBI Taxonomy" id="29760"/>
    <lineage>
        <taxon>Eukaryota</taxon>
        <taxon>Viridiplantae</taxon>
        <taxon>Streptophyta</taxon>
        <taxon>Embryophyta</taxon>
        <taxon>Tracheophyta</taxon>
        <taxon>Spermatophyta</taxon>
        <taxon>Magnoliopsida</taxon>
        <taxon>eudicotyledons</taxon>
        <taxon>Gunneridae</taxon>
        <taxon>Pentapetalae</taxon>
        <taxon>rosids</taxon>
        <taxon>Vitales</taxon>
        <taxon>Vitaceae</taxon>
        <taxon>Viteae</taxon>
        <taxon>Vitis</taxon>
    </lineage>
</organism>
<feature type="domain" description="Reverse transcriptase Ty1/copia-type" evidence="2">
    <location>
        <begin position="46"/>
        <end position="101"/>
    </location>
</feature>
<gene>
    <name evidence="3" type="primary">POLX_4200</name>
    <name evidence="3" type="ORF">CK203_096631</name>
</gene>
<name>A0A438BR65_VITVI</name>
<protein>
    <submittedName>
        <fullName evidence="3">Retrovirus-related Pol polyprotein from transposon TNT 1-94</fullName>
    </submittedName>
</protein>
<feature type="compositionally biased region" description="Basic and acidic residues" evidence="1">
    <location>
        <begin position="8"/>
        <end position="20"/>
    </location>
</feature>
<dbReference type="Pfam" id="PF07727">
    <property type="entry name" value="RVT_2"/>
    <property type="match status" value="1"/>
</dbReference>
<dbReference type="Proteomes" id="UP000288805">
    <property type="component" value="Unassembled WGS sequence"/>
</dbReference>
<dbReference type="AlphaFoldDB" id="A0A438BR65"/>
<comment type="caution">
    <text evidence="3">The sequence shown here is derived from an EMBL/GenBank/DDBJ whole genome shotgun (WGS) entry which is preliminary data.</text>
</comment>
<dbReference type="EMBL" id="QGNW01002652">
    <property type="protein sequence ID" value="RVW13452.1"/>
    <property type="molecule type" value="Genomic_DNA"/>
</dbReference>
<accession>A0A438BR65</accession>
<evidence type="ECO:0000313" key="4">
    <source>
        <dbReference type="Proteomes" id="UP000288805"/>
    </source>
</evidence>
<evidence type="ECO:0000259" key="2">
    <source>
        <dbReference type="Pfam" id="PF07727"/>
    </source>
</evidence>
<dbReference type="InterPro" id="IPR013103">
    <property type="entry name" value="RVT_2"/>
</dbReference>
<evidence type="ECO:0000313" key="3">
    <source>
        <dbReference type="EMBL" id="RVW13452.1"/>
    </source>
</evidence>
<proteinExistence type="predicted"/>